<feature type="non-terminal residue" evidence="1">
    <location>
        <position position="1"/>
    </location>
</feature>
<evidence type="ECO:0000313" key="1">
    <source>
        <dbReference type="EMBL" id="NEC80087.1"/>
    </source>
</evidence>
<protein>
    <submittedName>
        <fullName evidence="1">Uncharacterized protein</fullName>
    </submittedName>
</protein>
<dbReference type="EMBL" id="JAAGMU010000686">
    <property type="protein sequence ID" value="NEC80087.1"/>
    <property type="molecule type" value="Genomic_DNA"/>
</dbReference>
<name>A0A6G3U1K6_9ACTN</name>
<accession>A0A6G3U1K6</accession>
<sequence length="68" mass="6819">GPEAAGPEGADATALTVVRPHGSGVRRRTAPARTLPLDEALPLLVAARHDPAAHPATACWGAAALHAL</sequence>
<proteinExistence type="predicted"/>
<reference evidence="1" key="1">
    <citation type="submission" date="2020-01" db="EMBL/GenBank/DDBJ databases">
        <title>Insect and environment-associated Actinomycetes.</title>
        <authorList>
            <person name="Currrie C."/>
            <person name="Chevrette M."/>
            <person name="Carlson C."/>
            <person name="Stubbendieck R."/>
            <person name="Wendt-Pienkowski E."/>
        </authorList>
    </citation>
    <scope>NUCLEOTIDE SEQUENCE</scope>
    <source>
        <strain evidence="1">SID7958</strain>
    </source>
</reference>
<comment type="caution">
    <text evidence="1">The sequence shown here is derived from an EMBL/GenBank/DDBJ whole genome shotgun (WGS) entry which is preliminary data.</text>
</comment>
<dbReference type="AlphaFoldDB" id="A0A6G3U1K6"/>
<gene>
    <name evidence="1" type="ORF">G3I38_12760</name>
</gene>
<organism evidence="1">
    <name type="scientific">Streptomyces sp. SID7958</name>
    <dbReference type="NCBI Taxonomy" id="2706093"/>
    <lineage>
        <taxon>Bacteria</taxon>
        <taxon>Bacillati</taxon>
        <taxon>Actinomycetota</taxon>
        <taxon>Actinomycetes</taxon>
        <taxon>Kitasatosporales</taxon>
        <taxon>Streptomycetaceae</taxon>
        <taxon>Streptomyces</taxon>
    </lineage>
</organism>
<dbReference type="RefSeq" id="WP_164334409.1">
    <property type="nucleotide sequence ID" value="NZ_JAAGMU010000686.1"/>
</dbReference>
<feature type="non-terminal residue" evidence="1">
    <location>
        <position position="68"/>
    </location>
</feature>